<evidence type="ECO:0000259" key="1">
    <source>
        <dbReference type="Pfam" id="PF13843"/>
    </source>
</evidence>
<gene>
    <name evidence="2" type="ORF">LSINAPIS_LOCUS3672</name>
</gene>
<accession>A0A5E4PXW1</accession>
<sequence>MCVPITSRNYCEHYDEGTGLSWVEMSDNFLPEVPSVSEDTILQNITPKHSIRWRHKEIVNTISPAWFPPIAIDPRVESPVYYYNRYVPKQLFQVMAEMTNLFATYSNKVRMKPTIAKEIEILFGLHLATGIFGYACLKMFWETNISIPLFTENMASDRFFQMRNNLHLVDNTATPEYFGNSQVFRDVSGFHGRPTELRMMEGFLPCHRVL</sequence>
<organism evidence="2 3">
    <name type="scientific">Leptidea sinapis</name>
    <dbReference type="NCBI Taxonomy" id="189913"/>
    <lineage>
        <taxon>Eukaryota</taxon>
        <taxon>Metazoa</taxon>
        <taxon>Ecdysozoa</taxon>
        <taxon>Arthropoda</taxon>
        <taxon>Hexapoda</taxon>
        <taxon>Insecta</taxon>
        <taxon>Pterygota</taxon>
        <taxon>Neoptera</taxon>
        <taxon>Endopterygota</taxon>
        <taxon>Lepidoptera</taxon>
        <taxon>Glossata</taxon>
        <taxon>Ditrysia</taxon>
        <taxon>Papilionoidea</taxon>
        <taxon>Pieridae</taxon>
        <taxon>Dismorphiinae</taxon>
        <taxon>Leptidea</taxon>
    </lineage>
</organism>
<dbReference type="EMBL" id="FZQP02000892">
    <property type="protein sequence ID" value="VVC90850.1"/>
    <property type="molecule type" value="Genomic_DNA"/>
</dbReference>
<dbReference type="PANTHER" id="PTHR47272:SF1">
    <property type="entry name" value="PIGGYBAC TRANSPOSABLE ELEMENT-DERIVED PROTEIN 3-LIKE"/>
    <property type="match status" value="1"/>
</dbReference>
<keyword evidence="3" id="KW-1185">Reference proteome</keyword>
<evidence type="ECO:0000313" key="3">
    <source>
        <dbReference type="Proteomes" id="UP000324832"/>
    </source>
</evidence>
<proteinExistence type="predicted"/>
<dbReference type="Proteomes" id="UP000324832">
    <property type="component" value="Unassembled WGS sequence"/>
</dbReference>
<dbReference type="PANTHER" id="PTHR47272">
    <property type="entry name" value="DDE_TNP_1_7 DOMAIN-CONTAINING PROTEIN"/>
    <property type="match status" value="1"/>
</dbReference>
<reference evidence="2 3" key="1">
    <citation type="submission" date="2017-07" db="EMBL/GenBank/DDBJ databases">
        <authorList>
            <person name="Talla V."/>
            <person name="Backstrom N."/>
        </authorList>
    </citation>
    <scope>NUCLEOTIDE SEQUENCE [LARGE SCALE GENOMIC DNA]</scope>
</reference>
<dbReference type="InterPro" id="IPR029526">
    <property type="entry name" value="PGBD"/>
</dbReference>
<name>A0A5E4PXW1_9NEOP</name>
<feature type="domain" description="PiggyBac transposable element-derived protein" evidence="1">
    <location>
        <begin position="78"/>
        <end position="176"/>
    </location>
</feature>
<evidence type="ECO:0000313" key="2">
    <source>
        <dbReference type="EMBL" id="VVC90850.1"/>
    </source>
</evidence>
<protein>
    <recommendedName>
        <fullName evidence="1">PiggyBac transposable element-derived protein domain-containing protein</fullName>
    </recommendedName>
</protein>
<dbReference type="AlphaFoldDB" id="A0A5E4PXW1"/>
<dbReference type="Pfam" id="PF13843">
    <property type="entry name" value="DDE_Tnp_1_7"/>
    <property type="match status" value="1"/>
</dbReference>